<feature type="transmembrane region" description="Helical" evidence="7">
    <location>
        <begin position="317"/>
        <end position="336"/>
    </location>
</feature>
<dbReference type="InterPro" id="IPR047135">
    <property type="entry name" value="YsiQ"/>
</dbReference>
<evidence type="ECO:0000256" key="7">
    <source>
        <dbReference type="SAM" id="Phobius"/>
    </source>
</evidence>
<keyword evidence="6 7" id="KW-0472">Membrane</keyword>
<evidence type="ECO:0000256" key="4">
    <source>
        <dbReference type="ARBA" id="ARBA00022692"/>
    </source>
</evidence>
<feature type="transmembrane region" description="Helical" evidence="7">
    <location>
        <begin position="388"/>
        <end position="410"/>
    </location>
</feature>
<protein>
    <submittedName>
        <fullName evidence="8">MATE family efflux transporter</fullName>
    </submittedName>
</protein>
<keyword evidence="3" id="KW-1003">Cell membrane</keyword>
<feature type="transmembrane region" description="Helical" evidence="7">
    <location>
        <begin position="84"/>
        <end position="106"/>
    </location>
</feature>
<evidence type="ECO:0000313" key="9">
    <source>
        <dbReference type="Proteomes" id="UP000670947"/>
    </source>
</evidence>
<keyword evidence="4 7" id="KW-0812">Transmembrane</keyword>
<organism evidence="8 9">
    <name type="scientific">Paenibacillus artemisiicola</name>
    <dbReference type="NCBI Taxonomy" id="1172618"/>
    <lineage>
        <taxon>Bacteria</taxon>
        <taxon>Bacillati</taxon>
        <taxon>Bacillota</taxon>
        <taxon>Bacilli</taxon>
        <taxon>Bacillales</taxon>
        <taxon>Paenibacillaceae</taxon>
        <taxon>Paenibacillus</taxon>
    </lineage>
</organism>
<dbReference type="PANTHER" id="PTHR42925">
    <property type="entry name" value="MULTIDRUG AND TOXIN EFFLUX PROTEIN MATE FAMILY"/>
    <property type="match status" value="1"/>
</dbReference>
<keyword evidence="2" id="KW-0813">Transport</keyword>
<dbReference type="InterPro" id="IPR002528">
    <property type="entry name" value="MATE_fam"/>
</dbReference>
<feature type="transmembrane region" description="Helical" evidence="7">
    <location>
        <begin position="279"/>
        <end position="296"/>
    </location>
</feature>
<keyword evidence="9" id="KW-1185">Reference proteome</keyword>
<evidence type="ECO:0000256" key="2">
    <source>
        <dbReference type="ARBA" id="ARBA00022448"/>
    </source>
</evidence>
<dbReference type="PIRSF" id="PIRSF006603">
    <property type="entry name" value="DinF"/>
    <property type="match status" value="1"/>
</dbReference>
<sequence length="450" mass="48386">MNASSLDRTFRKDVAALVIPLVGNSFSLVNTLMVGRLGDAAIAVVAAAGQVGFMLSMILSGVYGMNAFITQYDGGRDQASVRKAFGLMLLSGTAVTLTLVAAAFLFRKPLLLAFVHDPDAAAYGMPYLTVLLAVYAVNAVKDAYGGALGAIGRAKLTLVVGFAAMAVNVALDYALIYGHFGFEPLGIVGAAWSTLVSSIVGAAAFVGWVYARKLPFNVSPREILAVDFAFAKRVYAKTLPLVFHEGLWSLGNMLYAAAFGYMGVSALAAFQLARTFNGYFMMGVFGFAYAANVMIGRKLGQENAGEAIRYARTFTKWTVLIALAVGAASAAASPWIVRLFGRASAEVRTDFEHILFIQSGVMLAYFLNNLWIVGLFRAGGDNAYTMKLILVTTWLIALPLVFAGACLLHWPVELVYIMFALEEVSKACIGYFRYRSNRWANSLVRPGLSS</sequence>
<feature type="transmembrane region" description="Helical" evidence="7">
    <location>
        <begin position="356"/>
        <end position="376"/>
    </location>
</feature>
<dbReference type="EMBL" id="JAGGDJ010000031">
    <property type="protein sequence ID" value="MBO7747312.1"/>
    <property type="molecule type" value="Genomic_DNA"/>
</dbReference>
<keyword evidence="5 7" id="KW-1133">Transmembrane helix</keyword>
<accession>A0ABS3WG99</accession>
<dbReference type="NCBIfam" id="TIGR00797">
    <property type="entry name" value="matE"/>
    <property type="match status" value="1"/>
</dbReference>
<comment type="caution">
    <text evidence="8">The sequence shown here is derived from an EMBL/GenBank/DDBJ whole genome shotgun (WGS) entry which is preliminary data.</text>
</comment>
<evidence type="ECO:0000256" key="6">
    <source>
        <dbReference type="ARBA" id="ARBA00023136"/>
    </source>
</evidence>
<comment type="subcellular location">
    <subcellularLocation>
        <location evidence="1">Cell membrane</location>
        <topology evidence="1">Multi-pass membrane protein</topology>
    </subcellularLocation>
</comment>
<gene>
    <name evidence="8" type="ORF">I8J29_24305</name>
</gene>
<feature type="transmembrane region" description="Helical" evidence="7">
    <location>
        <begin position="40"/>
        <end position="63"/>
    </location>
</feature>
<dbReference type="Pfam" id="PF01554">
    <property type="entry name" value="MatE"/>
    <property type="match status" value="2"/>
</dbReference>
<feature type="transmembrane region" description="Helical" evidence="7">
    <location>
        <begin position="156"/>
        <end position="178"/>
    </location>
</feature>
<feature type="transmembrane region" description="Helical" evidence="7">
    <location>
        <begin position="14"/>
        <end position="34"/>
    </location>
</feature>
<feature type="transmembrane region" description="Helical" evidence="7">
    <location>
        <begin position="190"/>
        <end position="211"/>
    </location>
</feature>
<reference evidence="8 9" key="1">
    <citation type="submission" date="2021-03" db="EMBL/GenBank/DDBJ databases">
        <title>Paenibacillus artemisicola MWE-103 whole genome sequence.</title>
        <authorList>
            <person name="Ham Y.J."/>
        </authorList>
    </citation>
    <scope>NUCLEOTIDE SEQUENCE [LARGE SCALE GENOMIC DNA]</scope>
    <source>
        <strain evidence="8 9">MWE-103</strain>
    </source>
</reference>
<evidence type="ECO:0000313" key="8">
    <source>
        <dbReference type="EMBL" id="MBO7747312.1"/>
    </source>
</evidence>
<dbReference type="PANTHER" id="PTHR42925:SF2">
    <property type="entry name" value="NA+ DRIVEN MULTIDRUG EFFLUX PUMP"/>
    <property type="match status" value="1"/>
</dbReference>
<proteinExistence type="predicted"/>
<feature type="transmembrane region" description="Helical" evidence="7">
    <location>
        <begin position="126"/>
        <end position="144"/>
    </location>
</feature>
<evidence type="ECO:0000256" key="3">
    <source>
        <dbReference type="ARBA" id="ARBA00022475"/>
    </source>
</evidence>
<dbReference type="RefSeq" id="WP_208850013.1">
    <property type="nucleotide sequence ID" value="NZ_JAGGDJ010000031.1"/>
</dbReference>
<name>A0ABS3WG99_9BACL</name>
<dbReference type="InterPro" id="IPR048279">
    <property type="entry name" value="MdtK-like"/>
</dbReference>
<feature type="transmembrane region" description="Helical" evidence="7">
    <location>
        <begin position="253"/>
        <end position="273"/>
    </location>
</feature>
<dbReference type="Proteomes" id="UP000670947">
    <property type="component" value="Unassembled WGS sequence"/>
</dbReference>
<evidence type="ECO:0000256" key="1">
    <source>
        <dbReference type="ARBA" id="ARBA00004651"/>
    </source>
</evidence>
<evidence type="ECO:0000256" key="5">
    <source>
        <dbReference type="ARBA" id="ARBA00022989"/>
    </source>
</evidence>